<dbReference type="UniPathway" id="UPA00241">
    <property type="reaction ID" value="UER00355"/>
</dbReference>
<feature type="binding site" evidence="9">
    <location>
        <position position="78"/>
    </location>
    <ligand>
        <name>substrate</name>
    </ligand>
</feature>
<feature type="domain" description="Cytidyltransferase-like" evidence="10">
    <location>
        <begin position="10"/>
        <end position="137"/>
    </location>
</feature>
<name>A0A1T4WU29_9BACT</name>
<keyword evidence="2 9" id="KW-0808">Transferase</keyword>
<dbReference type="GO" id="GO:0004595">
    <property type="term" value="F:pantetheine-phosphate adenylyltransferase activity"/>
    <property type="evidence" value="ECO:0007669"/>
    <property type="project" value="UniProtKB-UniRule"/>
</dbReference>
<feature type="site" description="Transition state stabilizer" evidence="9">
    <location>
        <position position="22"/>
    </location>
</feature>
<dbReference type="Pfam" id="PF01467">
    <property type="entry name" value="CTP_transf_like"/>
    <property type="match status" value="1"/>
</dbReference>
<evidence type="ECO:0000313" key="12">
    <source>
        <dbReference type="Proteomes" id="UP000190027"/>
    </source>
</evidence>
<comment type="cofactor">
    <cofactor evidence="9">
        <name>Mg(2+)</name>
        <dbReference type="ChEBI" id="CHEBI:18420"/>
    </cofactor>
</comment>
<comment type="subunit">
    <text evidence="9">Homohexamer.</text>
</comment>
<feature type="binding site" evidence="9">
    <location>
        <begin position="14"/>
        <end position="15"/>
    </location>
    <ligand>
        <name>ATP</name>
        <dbReference type="ChEBI" id="CHEBI:30616"/>
    </ligand>
</feature>
<evidence type="ECO:0000256" key="3">
    <source>
        <dbReference type="ARBA" id="ARBA00022695"/>
    </source>
</evidence>
<keyword evidence="12" id="KW-1185">Reference proteome</keyword>
<dbReference type="GO" id="GO:0005737">
    <property type="term" value="C:cytoplasm"/>
    <property type="evidence" value="ECO:0007669"/>
    <property type="project" value="UniProtKB-SubCell"/>
</dbReference>
<keyword evidence="5 9" id="KW-0067">ATP-binding</keyword>
<comment type="function">
    <text evidence="9">Reversibly transfers an adenylyl group from ATP to 4'-phosphopantetheine, yielding dephospho-CoA (dPCoA) and pyrophosphate.</text>
</comment>
<evidence type="ECO:0000256" key="1">
    <source>
        <dbReference type="ARBA" id="ARBA00022490"/>
    </source>
</evidence>
<proteinExistence type="inferred from homology"/>
<dbReference type="Gene3D" id="3.40.50.620">
    <property type="entry name" value="HUPs"/>
    <property type="match status" value="1"/>
</dbReference>
<dbReference type="GO" id="GO:0015937">
    <property type="term" value="P:coenzyme A biosynthetic process"/>
    <property type="evidence" value="ECO:0007669"/>
    <property type="project" value="UniProtKB-UniRule"/>
</dbReference>
<dbReference type="Proteomes" id="UP000190027">
    <property type="component" value="Unassembled WGS sequence"/>
</dbReference>
<dbReference type="EMBL" id="FUYC01000004">
    <property type="protein sequence ID" value="SKA80375.1"/>
    <property type="molecule type" value="Genomic_DNA"/>
</dbReference>
<dbReference type="NCBIfam" id="TIGR00125">
    <property type="entry name" value="cyt_tran_rel"/>
    <property type="match status" value="1"/>
</dbReference>
<comment type="catalytic activity">
    <reaction evidence="8 9">
        <text>(R)-4'-phosphopantetheine + ATP + H(+) = 3'-dephospho-CoA + diphosphate</text>
        <dbReference type="Rhea" id="RHEA:19801"/>
        <dbReference type="ChEBI" id="CHEBI:15378"/>
        <dbReference type="ChEBI" id="CHEBI:30616"/>
        <dbReference type="ChEBI" id="CHEBI:33019"/>
        <dbReference type="ChEBI" id="CHEBI:57328"/>
        <dbReference type="ChEBI" id="CHEBI:61723"/>
        <dbReference type="EC" id="2.7.7.3"/>
    </reaction>
</comment>
<evidence type="ECO:0000256" key="6">
    <source>
        <dbReference type="ARBA" id="ARBA00022842"/>
    </source>
</evidence>
<keyword evidence="4 9" id="KW-0547">Nucleotide-binding</keyword>
<comment type="pathway">
    <text evidence="9">Cofactor biosynthesis; coenzyme A biosynthesis; CoA from (R)-pantothenate: step 4/5.</text>
</comment>
<keyword evidence="6 9" id="KW-0460">Magnesium</keyword>
<feature type="binding site" evidence="9">
    <location>
        <position position="92"/>
    </location>
    <ligand>
        <name>substrate</name>
    </ligand>
</feature>
<feature type="binding site" evidence="9">
    <location>
        <begin position="93"/>
        <end position="95"/>
    </location>
    <ligand>
        <name>ATP</name>
        <dbReference type="ChEBI" id="CHEBI:30616"/>
    </ligand>
</feature>
<accession>A0A1T4WU29</accession>
<dbReference type="OrthoDB" id="9806661at2"/>
<feature type="binding site" evidence="9">
    <location>
        <position position="103"/>
    </location>
    <ligand>
        <name>ATP</name>
        <dbReference type="ChEBI" id="CHEBI:30616"/>
    </ligand>
</feature>
<dbReference type="PRINTS" id="PR01020">
    <property type="entry name" value="LPSBIOSNTHSS"/>
</dbReference>
<evidence type="ECO:0000256" key="9">
    <source>
        <dbReference type="HAMAP-Rule" id="MF_00151"/>
    </source>
</evidence>
<protein>
    <recommendedName>
        <fullName evidence="9">Phosphopantetheine adenylyltransferase</fullName>
        <ecNumber evidence="9">2.7.7.3</ecNumber>
    </recommendedName>
    <alternativeName>
        <fullName evidence="9">Dephospho-CoA pyrophosphorylase</fullName>
    </alternativeName>
    <alternativeName>
        <fullName evidence="9">Pantetheine-phosphate adenylyltransferase</fullName>
        <shortName evidence="9">PPAT</shortName>
    </alternativeName>
</protein>
<comment type="subcellular location">
    <subcellularLocation>
        <location evidence="9">Cytoplasm</location>
    </subcellularLocation>
</comment>
<feature type="binding site" evidence="9">
    <location>
        <position position="46"/>
    </location>
    <ligand>
        <name>substrate</name>
    </ligand>
</feature>
<dbReference type="PANTHER" id="PTHR21342">
    <property type="entry name" value="PHOSPHOPANTETHEINE ADENYLYLTRANSFERASE"/>
    <property type="match status" value="1"/>
</dbReference>
<comment type="similarity">
    <text evidence="9">Belongs to the bacterial CoaD family.</text>
</comment>
<evidence type="ECO:0000256" key="2">
    <source>
        <dbReference type="ARBA" id="ARBA00022679"/>
    </source>
</evidence>
<dbReference type="CDD" id="cd02163">
    <property type="entry name" value="PPAT"/>
    <property type="match status" value="1"/>
</dbReference>
<evidence type="ECO:0000259" key="10">
    <source>
        <dbReference type="Pfam" id="PF01467"/>
    </source>
</evidence>
<evidence type="ECO:0000313" key="11">
    <source>
        <dbReference type="EMBL" id="SKA80375.1"/>
    </source>
</evidence>
<dbReference type="InterPro" id="IPR014729">
    <property type="entry name" value="Rossmann-like_a/b/a_fold"/>
</dbReference>
<dbReference type="RefSeq" id="WP_078716915.1">
    <property type="nucleotide sequence ID" value="NZ_FUYC01000004.1"/>
</dbReference>
<keyword evidence="1 9" id="KW-0963">Cytoplasm</keyword>
<dbReference type="EC" id="2.7.7.3" evidence="9"/>
<dbReference type="STRING" id="1121449.SAMN02745704_01343"/>
<reference evidence="11 12" key="1">
    <citation type="submission" date="2017-02" db="EMBL/GenBank/DDBJ databases">
        <authorList>
            <person name="Peterson S.W."/>
        </authorList>
    </citation>
    <scope>NUCLEOTIDE SEQUENCE [LARGE SCALE GENOMIC DNA]</scope>
    <source>
        <strain evidence="11 12">DSM 16080</strain>
    </source>
</reference>
<feature type="binding site" evidence="9">
    <location>
        <begin position="128"/>
        <end position="134"/>
    </location>
    <ligand>
        <name>ATP</name>
        <dbReference type="ChEBI" id="CHEBI:30616"/>
    </ligand>
</feature>
<evidence type="ECO:0000256" key="5">
    <source>
        <dbReference type="ARBA" id="ARBA00022840"/>
    </source>
</evidence>
<dbReference type="PANTHER" id="PTHR21342:SF1">
    <property type="entry name" value="PHOSPHOPANTETHEINE ADENYLYLTRANSFERASE"/>
    <property type="match status" value="1"/>
</dbReference>
<organism evidence="11 12">
    <name type="scientific">Paucidesulfovibrio gracilis DSM 16080</name>
    <dbReference type="NCBI Taxonomy" id="1121449"/>
    <lineage>
        <taxon>Bacteria</taxon>
        <taxon>Pseudomonadati</taxon>
        <taxon>Thermodesulfobacteriota</taxon>
        <taxon>Desulfovibrionia</taxon>
        <taxon>Desulfovibrionales</taxon>
        <taxon>Desulfovibrionaceae</taxon>
        <taxon>Paucidesulfovibrio</taxon>
    </lineage>
</organism>
<evidence type="ECO:0000256" key="8">
    <source>
        <dbReference type="ARBA" id="ARBA00029346"/>
    </source>
</evidence>
<dbReference type="SUPFAM" id="SSF52374">
    <property type="entry name" value="Nucleotidylyl transferase"/>
    <property type="match status" value="1"/>
</dbReference>
<dbReference type="HAMAP" id="MF_00151">
    <property type="entry name" value="PPAT_bact"/>
    <property type="match status" value="1"/>
</dbReference>
<dbReference type="AlphaFoldDB" id="A0A1T4WU29"/>
<sequence length="172" mass="19468">MAQHNSRLAIYPGTFDPLTNGHVSLIRRGTKIFDTVVFAVARSTSKNTLFSLEERVALAREALGNFRGILVEPFDGLLVDYARRRGAGAILRGMRAVSDFEYEFQMALMNRKLNKDVETVFLMTDFKWMYLSSTIVKDVARNGGSIKGLVPECVITPLYKRCEERRRQALGE</sequence>
<dbReference type="InterPro" id="IPR001980">
    <property type="entry name" value="PPAT"/>
</dbReference>
<dbReference type="NCBIfam" id="TIGR01510">
    <property type="entry name" value="coaD_prev_kdtB"/>
    <property type="match status" value="1"/>
</dbReference>
<keyword evidence="3 9" id="KW-0548">Nucleotidyltransferase</keyword>
<evidence type="ECO:0000256" key="4">
    <source>
        <dbReference type="ARBA" id="ARBA00022741"/>
    </source>
</evidence>
<gene>
    <name evidence="9" type="primary">coaD</name>
    <name evidence="11" type="ORF">SAMN02745704_01343</name>
</gene>
<evidence type="ECO:0000256" key="7">
    <source>
        <dbReference type="ARBA" id="ARBA00022993"/>
    </source>
</evidence>
<feature type="binding site" evidence="9">
    <location>
        <position position="14"/>
    </location>
    <ligand>
        <name>substrate</name>
    </ligand>
</feature>
<keyword evidence="7 9" id="KW-0173">Coenzyme A biosynthesis</keyword>
<feature type="binding site" evidence="9">
    <location>
        <position position="22"/>
    </location>
    <ligand>
        <name>ATP</name>
        <dbReference type="ChEBI" id="CHEBI:30616"/>
    </ligand>
</feature>
<dbReference type="GO" id="GO:0005524">
    <property type="term" value="F:ATP binding"/>
    <property type="evidence" value="ECO:0007669"/>
    <property type="project" value="UniProtKB-KW"/>
</dbReference>
<dbReference type="InterPro" id="IPR004821">
    <property type="entry name" value="Cyt_trans-like"/>
</dbReference>